<dbReference type="EMBL" id="BOOP01000001">
    <property type="protein sequence ID" value="GII35555.1"/>
    <property type="molecule type" value="Genomic_DNA"/>
</dbReference>
<proteinExistence type="predicted"/>
<keyword evidence="2" id="KW-0472">Membrane</keyword>
<feature type="transmembrane region" description="Helical" evidence="2">
    <location>
        <begin position="184"/>
        <end position="210"/>
    </location>
</feature>
<organism evidence="3 4">
    <name type="scientific">Planotetraspora phitsanulokensis</name>
    <dbReference type="NCBI Taxonomy" id="575192"/>
    <lineage>
        <taxon>Bacteria</taxon>
        <taxon>Bacillati</taxon>
        <taxon>Actinomycetota</taxon>
        <taxon>Actinomycetes</taxon>
        <taxon>Streptosporangiales</taxon>
        <taxon>Streptosporangiaceae</taxon>
        <taxon>Planotetraspora</taxon>
    </lineage>
</organism>
<feature type="compositionally biased region" description="Basic and acidic residues" evidence="1">
    <location>
        <begin position="40"/>
        <end position="60"/>
    </location>
</feature>
<keyword evidence="2" id="KW-0812">Transmembrane</keyword>
<reference evidence="3 4" key="1">
    <citation type="submission" date="2021-01" db="EMBL/GenBank/DDBJ databases">
        <title>Whole genome shotgun sequence of Planotetraspora phitsanulokensis NBRC 104273.</title>
        <authorList>
            <person name="Komaki H."/>
            <person name="Tamura T."/>
        </authorList>
    </citation>
    <scope>NUCLEOTIDE SEQUENCE [LARGE SCALE GENOMIC DNA]</scope>
    <source>
        <strain evidence="3 4">NBRC 104273</strain>
    </source>
</reference>
<evidence type="ECO:0000256" key="2">
    <source>
        <dbReference type="SAM" id="Phobius"/>
    </source>
</evidence>
<accession>A0A8J3XC07</accession>
<name>A0A8J3XC07_9ACTN</name>
<dbReference type="Proteomes" id="UP000622547">
    <property type="component" value="Unassembled WGS sequence"/>
</dbReference>
<keyword evidence="2" id="KW-1133">Transmembrane helix</keyword>
<feature type="compositionally biased region" description="Low complexity" evidence="1">
    <location>
        <begin position="1"/>
        <end position="35"/>
    </location>
</feature>
<protein>
    <submittedName>
        <fullName evidence="3">Uncharacterized protein</fullName>
    </submittedName>
</protein>
<gene>
    <name evidence="3" type="ORF">Pph01_05580</name>
</gene>
<evidence type="ECO:0000256" key="1">
    <source>
        <dbReference type="SAM" id="MobiDB-lite"/>
    </source>
</evidence>
<sequence>MRAATDAAIRAAQQGATSENAASAAKSAAESVIAAQQHAPDTDDRIRGTRPAASDRREPAPQDPVAQSRLHADLNSAGQTAVISGRARNVQQRTQYYSGSTIIFLAFRVERLGMPTVSIEMRGMVLDGAISEGDLVEIPKGNAGRGFISTDYAYNRTTGSEVRMSKGMSAAWSMMNASQSRVMIMFEIVFAIIVIAGMLVIMGFLAVHFFSFLSGGGAG</sequence>
<evidence type="ECO:0000313" key="3">
    <source>
        <dbReference type="EMBL" id="GII35555.1"/>
    </source>
</evidence>
<keyword evidence="4" id="KW-1185">Reference proteome</keyword>
<feature type="region of interest" description="Disordered" evidence="1">
    <location>
        <begin position="1"/>
        <end position="65"/>
    </location>
</feature>
<evidence type="ECO:0000313" key="4">
    <source>
        <dbReference type="Proteomes" id="UP000622547"/>
    </source>
</evidence>
<comment type="caution">
    <text evidence="3">The sequence shown here is derived from an EMBL/GenBank/DDBJ whole genome shotgun (WGS) entry which is preliminary data.</text>
</comment>
<dbReference type="AlphaFoldDB" id="A0A8J3XC07"/>